<feature type="compositionally biased region" description="Basic and acidic residues" evidence="1">
    <location>
        <begin position="207"/>
        <end position="220"/>
    </location>
</feature>
<feature type="compositionally biased region" description="Basic residues" evidence="1">
    <location>
        <begin position="193"/>
        <end position="206"/>
    </location>
</feature>
<feature type="region of interest" description="Disordered" evidence="1">
    <location>
        <begin position="37"/>
        <end position="109"/>
    </location>
</feature>
<dbReference type="EMBL" id="LAZR01010540">
    <property type="protein sequence ID" value="KKM66402.1"/>
    <property type="molecule type" value="Genomic_DNA"/>
</dbReference>
<comment type="caution">
    <text evidence="2">The sequence shown here is derived from an EMBL/GenBank/DDBJ whole genome shotgun (WGS) entry which is preliminary data.</text>
</comment>
<dbReference type="AlphaFoldDB" id="A0A0F9MB76"/>
<accession>A0A0F9MB76</accession>
<protein>
    <submittedName>
        <fullName evidence="2">Uncharacterized protein</fullName>
    </submittedName>
</protein>
<feature type="compositionally biased region" description="Low complexity" evidence="1">
    <location>
        <begin position="175"/>
        <end position="192"/>
    </location>
</feature>
<gene>
    <name evidence="2" type="ORF">LCGC14_1481570</name>
</gene>
<feature type="compositionally biased region" description="Basic and acidic residues" evidence="1">
    <location>
        <begin position="59"/>
        <end position="72"/>
    </location>
</feature>
<evidence type="ECO:0000313" key="2">
    <source>
        <dbReference type="EMBL" id="KKM66402.1"/>
    </source>
</evidence>
<sequence>MSSKKLRSGPARSPQGRIGVWAGLRGVRCREGGLRGAWGVGVAPRRGEGTRPVGLRGLGRRDALRAGRRAPDAGRMPANAAEPVERRELASNGSGTPGPRLADAASAAEPPGVRKHALCCTADQRIPSDGVQHNGCLSDPRTRKKPAGLCRPSTGRGRGEAECERARAGPGGALAGTSPAKGGVPAGRAGPARAKRLLLKCPSRGRRPLEAEPGKARAARDSASSSCRRWSE</sequence>
<feature type="region of interest" description="Disordered" evidence="1">
    <location>
        <begin position="123"/>
        <end position="232"/>
    </location>
</feature>
<name>A0A0F9MB76_9ZZZZ</name>
<feature type="compositionally biased region" description="Low complexity" evidence="1">
    <location>
        <begin position="221"/>
        <end position="232"/>
    </location>
</feature>
<reference evidence="2" key="1">
    <citation type="journal article" date="2015" name="Nature">
        <title>Complex archaea that bridge the gap between prokaryotes and eukaryotes.</title>
        <authorList>
            <person name="Spang A."/>
            <person name="Saw J.H."/>
            <person name="Jorgensen S.L."/>
            <person name="Zaremba-Niedzwiedzka K."/>
            <person name="Martijn J."/>
            <person name="Lind A.E."/>
            <person name="van Eijk R."/>
            <person name="Schleper C."/>
            <person name="Guy L."/>
            <person name="Ettema T.J."/>
        </authorList>
    </citation>
    <scope>NUCLEOTIDE SEQUENCE</scope>
</reference>
<evidence type="ECO:0000256" key="1">
    <source>
        <dbReference type="SAM" id="MobiDB-lite"/>
    </source>
</evidence>
<proteinExistence type="predicted"/>
<feature type="compositionally biased region" description="Basic and acidic residues" evidence="1">
    <location>
        <begin position="157"/>
        <end position="167"/>
    </location>
</feature>
<organism evidence="2">
    <name type="scientific">marine sediment metagenome</name>
    <dbReference type="NCBI Taxonomy" id="412755"/>
    <lineage>
        <taxon>unclassified sequences</taxon>
        <taxon>metagenomes</taxon>
        <taxon>ecological metagenomes</taxon>
    </lineage>
</organism>